<reference evidence="3" key="1">
    <citation type="submission" date="2023-07" db="EMBL/GenBank/DDBJ databases">
        <title>Between Cages and Wild: Unraveling the Impact of Captivity on Animal Microbiomes and Antimicrobial Resistance.</title>
        <authorList>
            <person name="Schmartz G.P."/>
            <person name="Rehner J."/>
            <person name="Schuff M.J."/>
            <person name="Becker S.L."/>
            <person name="Kravczyk M."/>
            <person name="Gurevich A."/>
            <person name="Francke R."/>
            <person name="Mueller R."/>
            <person name="Keller V."/>
            <person name="Keller A."/>
        </authorList>
    </citation>
    <scope>NUCLEOTIDE SEQUENCE</scope>
    <source>
        <strain evidence="3">S12M_St_49</strain>
    </source>
</reference>
<sequence length="198" mass="21325">MLGKQIASPIVSARDNARIKGEWGSYETDDEGNESSDLLLIENGILKNYLVDELGSRRMNMKPTGCCRRQDYSYNPTSRMSNTYICAGESTRDEIIANTEYGLYCTQMGGGSVDTSTGDFNFAANEAYMIRNGKIAEPVRGATLIGKGQEILKNIDMVGNDLELSAGMCGSVSGNVPVTVGQPTIRVSSILVGGRDAE</sequence>
<dbReference type="InterPro" id="IPR051463">
    <property type="entry name" value="Peptidase_U62_metallo"/>
</dbReference>
<dbReference type="InterPro" id="IPR045569">
    <property type="entry name" value="Metalloprtase-TldD/E_C"/>
</dbReference>
<protein>
    <submittedName>
        <fullName evidence="3">TldD/PmbA family protein</fullName>
    </submittedName>
</protein>
<gene>
    <name evidence="3" type="ORF">Q3982_10045</name>
</gene>
<comment type="similarity">
    <text evidence="1">Belongs to the peptidase U62 family.</text>
</comment>
<accession>A0AA43RLX5</accession>
<dbReference type="InterPro" id="IPR036059">
    <property type="entry name" value="TldD/PmbA_sf"/>
</dbReference>
<evidence type="ECO:0000256" key="1">
    <source>
        <dbReference type="ARBA" id="ARBA00005836"/>
    </source>
</evidence>
<name>A0AA43RLX5_9ACTN</name>
<dbReference type="GO" id="GO:0008237">
    <property type="term" value="F:metallopeptidase activity"/>
    <property type="evidence" value="ECO:0007669"/>
    <property type="project" value="InterPro"/>
</dbReference>
<dbReference type="Proteomes" id="UP001168575">
    <property type="component" value="Unassembled WGS sequence"/>
</dbReference>
<dbReference type="GO" id="GO:0006508">
    <property type="term" value="P:proteolysis"/>
    <property type="evidence" value="ECO:0007669"/>
    <property type="project" value="InterPro"/>
</dbReference>
<dbReference type="PANTHER" id="PTHR30624:SF4">
    <property type="entry name" value="METALLOPROTEASE TLDD"/>
    <property type="match status" value="1"/>
</dbReference>
<keyword evidence="4" id="KW-1185">Reference proteome</keyword>
<dbReference type="Pfam" id="PF19289">
    <property type="entry name" value="PmbA_TldD_3rd"/>
    <property type="match status" value="1"/>
</dbReference>
<organism evidence="3 4">
    <name type="scientific">Phoenicibacter congonensis</name>
    <dbReference type="NCBI Taxonomy" id="1944646"/>
    <lineage>
        <taxon>Bacteria</taxon>
        <taxon>Bacillati</taxon>
        <taxon>Actinomycetota</taxon>
        <taxon>Coriobacteriia</taxon>
        <taxon>Eggerthellales</taxon>
        <taxon>Eggerthellaceae</taxon>
        <taxon>Phoenicibacter</taxon>
    </lineage>
</organism>
<dbReference type="PANTHER" id="PTHR30624">
    <property type="entry name" value="UNCHARACTERIZED PROTEIN TLDD AND PMBA"/>
    <property type="match status" value="1"/>
</dbReference>
<dbReference type="SUPFAM" id="SSF111283">
    <property type="entry name" value="Putative modulator of DNA gyrase, PmbA/TldD"/>
    <property type="match status" value="1"/>
</dbReference>
<dbReference type="AlphaFoldDB" id="A0AA43RLX5"/>
<dbReference type="EMBL" id="JAUMVS010000415">
    <property type="protein sequence ID" value="MDO4843005.1"/>
    <property type="molecule type" value="Genomic_DNA"/>
</dbReference>
<evidence type="ECO:0000313" key="3">
    <source>
        <dbReference type="EMBL" id="MDO4843005.1"/>
    </source>
</evidence>
<proteinExistence type="inferred from homology"/>
<feature type="domain" description="Metalloprotease TldD/E C-terminal" evidence="2">
    <location>
        <begin position="2"/>
        <end position="194"/>
    </location>
</feature>
<evidence type="ECO:0000259" key="2">
    <source>
        <dbReference type="Pfam" id="PF19289"/>
    </source>
</evidence>
<feature type="non-terminal residue" evidence="3">
    <location>
        <position position="1"/>
    </location>
</feature>
<evidence type="ECO:0000313" key="4">
    <source>
        <dbReference type="Proteomes" id="UP001168575"/>
    </source>
</evidence>
<dbReference type="GO" id="GO:0005829">
    <property type="term" value="C:cytosol"/>
    <property type="evidence" value="ECO:0007669"/>
    <property type="project" value="TreeGrafter"/>
</dbReference>
<comment type="caution">
    <text evidence="3">The sequence shown here is derived from an EMBL/GenBank/DDBJ whole genome shotgun (WGS) entry which is preliminary data.</text>
</comment>